<proteinExistence type="predicted"/>
<dbReference type="AlphaFoldDB" id="A0A226X5K4"/>
<evidence type="ECO:0000313" key="2">
    <source>
        <dbReference type="EMBL" id="OXC78765.1"/>
    </source>
</evidence>
<dbReference type="EMBL" id="MTHB01000052">
    <property type="protein sequence ID" value="OXC78765.1"/>
    <property type="molecule type" value="Genomic_DNA"/>
</dbReference>
<reference evidence="3" key="1">
    <citation type="submission" date="2017-01" db="EMBL/GenBank/DDBJ databases">
        <title>Genome Analysis of Deinococcus marmoris KOPRI26562.</title>
        <authorList>
            <person name="Kim J.H."/>
            <person name="Oh H.-M."/>
        </authorList>
    </citation>
    <scope>NUCLEOTIDE SEQUENCE [LARGE SCALE GENOMIC DNA]</scope>
    <source>
        <strain evidence="3">PAMC 26633</strain>
    </source>
</reference>
<gene>
    <name evidence="2" type="ORF">BSU04_10200</name>
</gene>
<comment type="caution">
    <text evidence="2">The sequence shown here is derived from an EMBL/GenBank/DDBJ whole genome shotgun (WGS) entry which is preliminary data.</text>
</comment>
<evidence type="ECO:0000256" key="1">
    <source>
        <dbReference type="SAM" id="MobiDB-lite"/>
    </source>
</evidence>
<feature type="compositionally biased region" description="Basic and acidic residues" evidence="1">
    <location>
        <begin position="22"/>
        <end position="39"/>
    </location>
</feature>
<name>A0A226X5K4_CABSO</name>
<evidence type="ECO:0000313" key="3">
    <source>
        <dbReference type="Proteomes" id="UP000214720"/>
    </source>
</evidence>
<sequence length="39" mass="4520">MADAGAVDLYQPTRTPMRKFRRDHDSGRMPFKTRRDAAP</sequence>
<dbReference type="Proteomes" id="UP000214720">
    <property type="component" value="Unassembled WGS sequence"/>
</dbReference>
<accession>A0A226X5K4</accession>
<feature type="region of interest" description="Disordered" evidence="1">
    <location>
        <begin position="1"/>
        <end position="39"/>
    </location>
</feature>
<organism evidence="2 3">
    <name type="scientific">Caballeronia sordidicola</name>
    <name type="common">Burkholderia sordidicola</name>
    <dbReference type="NCBI Taxonomy" id="196367"/>
    <lineage>
        <taxon>Bacteria</taxon>
        <taxon>Pseudomonadati</taxon>
        <taxon>Pseudomonadota</taxon>
        <taxon>Betaproteobacteria</taxon>
        <taxon>Burkholderiales</taxon>
        <taxon>Burkholderiaceae</taxon>
        <taxon>Caballeronia</taxon>
    </lineage>
</organism>
<protein>
    <submittedName>
        <fullName evidence="2">Uncharacterized protein</fullName>
    </submittedName>
</protein>